<reference evidence="9" key="1">
    <citation type="journal article" date="2021" name="J Fungi (Basel)">
        <title>Virulence traits and population genomics of the black yeast Aureobasidium melanogenum.</title>
        <authorList>
            <person name="Cernosa A."/>
            <person name="Sun X."/>
            <person name="Gostincar C."/>
            <person name="Fang C."/>
            <person name="Gunde-Cimerman N."/>
            <person name="Song Z."/>
        </authorList>
    </citation>
    <scope>NUCLEOTIDE SEQUENCE</scope>
    <source>
        <strain evidence="9">EXF-9298</strain>
    </source>
</reference>
<dbReference type="InterPro" id="IPR052337">
    <property type="entry name" value="SAT4-like"/>
</dbReference>
<evidence type="ECO:0000256" key="4">
    <source>
        <dbReference type="ARBA" id="ARBA00023136"/>
    </source>
</evidence>
<keyword evidence="4 7" id="KW-0472">Membrane</keyword>
<dbReference type="PANTHER" id="PTHR33048">
    <property type="entry name" value="PTH11-LIKE INTEGRAL MEMBRANE PROTEIN (AFU_ORTHOLOGUE AFUA_5G11245)"/>
    <property type="match status" value="1"/>
</dbReference>
<evidence type="ECO:0000256" key="7">
    <source>
        <dbReference type="SAM" id="Phobius"/>
    </source>
</evidence>
<comment type="caution">
    <text evidence="9">The sequence shown here is derived from an EMBL/GenBank/DDBJ whole genome shotgun (WGS) entry which is preliminary data.</text>
</comment>
<dbReference type="EMBL" id="JAHFXS010001953">
    <property type="protein sequence ID" value="KAG9974691.1"/>
    <property type="molecule type" value="Genomic_DNA"/>
</dbReference>
<keyword evidence="10" id="KW-1185">Reference proteome</keyword>
<gene>
    <name evidence="9" type="ORF">KCU98_g11825</name>
</gene>
<evidence type="ECO:0000313" key="10">
    <source>
        <dbReference type="Proteomes" id="UP000729357"/>
    </source>
</evidence>
<protein>
    <recommendedName>
        <fullName evidence="8">Rhodopsin domain-containing protein</fullName>
    </recommendedName>
</protein>
<feature type="transmembrane region" description="Helical" evidence="7">
    <location>
        <begin position="555"/>
        <end position="583"/>
    </location>
</feature>
<keyword evidence="2 7" id="KW-0812">Transmembrane</keyword>
<reference evidence="9" key="2">
    <citation type="submission" date="2021-08" db="EMBL/GenBank/DDBJ databases">
        <authorList>
            <person name="Gostincar C."/>
            <person name="Sun X."/>
            <person name="Song Z."/>
            <person name="Gunde-Cimerman N."/>
        </authorList>
    </citation>
    <scope>NUCLEOTIDE SEQUENCE</scope>
    <source>
        <strain evidence="9">EXF-9298</strain>
    </source>
</reference>
<dbReference type="GO" id="GO:0016020">
    <property type="term" value="C:membrane"/>
    <property type="evidence" value="ECO:0007669"/>
    <property type="project" value="UniProtKB-SubCell"/>
</dbReference>
<proteinExistence type="inferred from homology"/>
<dbReference type="PANTHER" id="PTHR33048:SF92">
    <property type="entry name" value="INTEGRAL MEMBRANE PROTEIN"/>
    <property type="match status" value="1"/>
</dbReference>
<feature type="region of interest" description="Disordered" evidence="6">
    <location>
        <begin position="702"/>
        <end position="722"/>
    </location>
</feature>
<feature type="transmembrane region" description="Helical" evidence="7">
    <location>
        <begin position="603"/>
        <end position="624"/>
    </location>
</feature>
<evidence type="ECO:0000256" key="3">
    <source>
        <dbReference type="ARBA" id="ARBA00022989"/>
    </source>
</evidence>
<organism evidence="9 10">
    <name type="scientific">Aureobasidium melanogenum</name>
    <name type="common">Aureobasidium pullulans var. melanogenum</name>
    <dbReference type="NCBI Taxonomy" id="46634"/>
    <lineage>
        <taxon>Eukaryota</taxon>
        <taxon>Fungi</taxon>
        <taxon>Dikarya</taxon>
        <taxon>Ascomycota</taxon>
        <taxon>Pezizomycotina</taxon>
        <taxon>Dothideomycetes</taxon>
        <taxon>Dothideomycetidae</taxon>
        <taxon>Dothideales</taxon>
        <taxon>Saccotheciaceae</taxon>
        <taxon>Aureobasidium</taxon>
    </lineage>
</organism>
<evidence type="ECO:0000259" key="8">
    <source>
        <dbReference type="Pfam" id="PF20684"/>
    </source>
</evidence>
<feature type="transmembrane region" description="Helical" evidence="7">
    <location>
        <begin position="518"/>
        <end position="543"/>
    </location>
</feature>
<feature type="transmembrane region" description="Helical" evidence="7">
    <location>
        <begin position="636"/>
        <end position="659"/>
    </location>
</feature>
<evidence type="ECO:0000256" key="6">
    <source>
        <dbReference type="SAM" id="MobiDB-lite"/>
    </source>
</evidence>
<evidence type="ECO:0000313" key="9">
    <source>
        <dbReference type="EMBL" id="KAG9974691.1"/>
    </source>
</evidence>
<dbReference type="InterPro" id="IPR049326">
    <property type="entry name" value="Rhodopsin_dom_fungi"/>
</dbReference>
<evidence type="ECO:0000256" key="5">
    <source>
        <dbReference type="ARBA" id="ARBA00038359"/>
    </source>
</evidence>
<comment type="similarity">
    <text evidence="5">Belongs to the SAT4 family.</text>
</comment>
<evidence type="ECO:0000256" key="1">
    <source>
        <dbReference type="ARBA" id="ARBA00004141"/>
    </source>
</evidence>
<feature type="transmembrane region" description="Helical" evidence="7">
    <location>
        <begin position="671"/>
        <end position="691"/>
    </location>
</feature>
<comment type="subcellular location">
    <subcellularLocation>
        <location evidence="1">Membrane</location>
        <topology evidence="1">Multi-pass membrane protein</topology>
    </subcellularLocation>
</comment>
<feature type="non-terminal residue" evidence="9">
    <location>
        <position position="1"/>
    </location>
</feature>
<dbReference type="Proteomes" id="UP000729357">
    <property type="component" value="Unassembled WGS sequence"/>
</dbReference>
<dbReference type="Pfam" id="PF20684">
    <property type="entry name" value="Fung_rhodopsin"/>
    <property type="match status" value="1"/>
</dbReference>
<keyword evidence="3 7" id="KW-1133">Transmembrane helix</keyword>
<name>A0A9P8JRR1_AURME</name>
<feature type="domain" description="Rhodopsin" evidence="8">
    <location>
        <begin position="515"/>
        <end position="696"/>
    </location>
</feature>
<accession>A0A9P8JRR1</accession>
<dbReference type="AlphaFoldDB" id="A0A9P8JRR1"/>
<evidence type="ECO:0000256" key="2">
    <source>
        <dbReference type="ARBA" id="ARBA00022692"/>
    </source>
</evidence>
<sequence length="803" mass="91527">MPFAIFDDVRHLLVSDDNPAREEGDLDYERCAALHNAIVKHGWTASGRSLNDLPMVTAWEKDPDEWEQDIDRLHPSMVEFLKRAYDTELPDTEQRYDGMPRDYKFFYFLEGLIGPHGHEAPGYNYDEFEDFPGQYMTLYTVNDRLGSHPHGLIYNQESHECVINFTNLHFDPEYEAIPWQRLETILSVYIDMIESEKVVCLHNDVERPGDAKGMLVNGEFQWVYTQNRPEAIFADPVTGVKRNNDVMFGPWIVQPHTKEVLDGCLRTWNLLVQAIEEKMPTAPDVDTEPEYGLANEELLESAGITEDLPKQVLLRARKPRFNFIAPGLRMLTSEEIVKQPFKSIMARQDDLQTRKKMPILLFRGDDTCKASQWFPHPYKEATDIPTGLYLEGWTQDDLTPFTDATRLLLPFTIGGEDTWARTANNVSIDGTHDDLYQIGVNPFASYHGVSLLAVLQNFYAHIYQGDWSVDENGVSGTINTFREAEDEEHWDKFRGIPQGVSYMVDSKIDSRLTVDAQAVFASCFFFDIGLFMPKASITAFYWWLIPKMFKNLRVLLSIVTIYLGFAATTSFFVDLLLCSPIHYNWSLDYDEQGRSIWNSYRDFWIEWMLNFSTDVFLFCIPFFIIKSLKLRQRQKFGLIGVFSLGLITMAISFARFMIYTVSDYDLGDNDGAVMCTAEMCTSLIVASLPGLKVLITRGIKNASSTGSSSGYNKPSNTPNSQSRIANLSSRLSRPAKRPSFDDSEFELISVGASNKQFSGKTASTTGDEELDDTQITVKHDFTVEHGRDSKRGSYQNTTSLPFV</sequence>